<dbReference type="InterPro" id="IPR014732">
    <property type="entry name" value="OMPdecase"/>
</dbReference>
<feature type="active site" description="For OMPdecase activity" evidence="14">
    <location>
        <position position="315"/>
    </location>
</feature>
<dbReference type="Pfam" id="PF00215">
    <property type="entry name" value="OMPdecase"/>
    <property type="match status" value="1"/>
</dbReference>
<evidence type="ECO:0000313" key="17">
    <source>
        <dbReference type="EMBL" id="KAJ6224550.1"/>
    </source>
</evidence>
<dbReference type="GO" id="GO:0006207">
    <property type="term" value="P:'de novo' pyrimidine nucleobase biosynthetic process"/>
    <property type="evidence" value="ECO:0007669"/>
    <property type="project" value="InterPro"/>
</dbReference>
<evidence type="ECO:0000256" key="5">
    <source>
        <dbReference type="ARBA" id="ARBA00011971"/>
    </source>
</evidence>
<feature type="binding site" evidence="15">
    <location>
        <position position="456"/>
    </location>
    <ligand>
        <name>substrate</name>
    </ligand>
</feature>
<dbReference type="SUPFAM" id="SSF51366">
    <property type="entry name" value="Ribulose-phoshate binding barrel"/>
    <property type="match status" value="1"/>
</dbReference>
<dbReference type="EC" id="2.4.2.10" evidence="5"/>
<dbReference type="CDD" id="cd04725">
    <property type="entry name" value="OMP_decarboxylase_like"/>
    <property type="match status" value="1"/>
</dbReference>
<keyword evidence="8" id="KW-0328">Glycosyltransferase</keyword>
<dbReference type="NCBIfam" id="NF010382">
    <property type="entry name" value="PRK13809.1"/>
    <property type="match status" value="1"/>
</dbReference>
<evidence type="ECO:0000256" key="15">
    <source>
        <dbReference type="PIRSR" id="PIRSR614732-2"/>
    </source>
</evidence>
<comment type="pathway">
    <text evidence="1">Pyrimidine metabolism; UMP biosynthesis via de novo pathway; UMP from orotate: step 2/2.</text>
</comment>
<evidence type="ECO:0000256" key="13">
    <source>
        <dbReference type="ARBA" id="ARBA00023268"/>
    </source>
</evidence>
<dbReference type="SUPFAM" id="SSF53271">
    <property type="entry name" value="PRTase-like"/>
    <property type="match status" value="1"/>
</dbReference>
<evidence type="ECO:0000313" key="18">
    <source>
        <dbReference type="Proteomes" id="UP001142055"/>
    </source>
</evidence>
<comment type="caution">
    <text evidence="17">The sequence shown here is derived from an EMBL/GenBank/DDBJ whole genome shotgun (WGS) entry which is preliminary data.</text>
</comment>
<dbReference type="InterPro" id="IPR018089">
    <property type="entry name" value="OMPdecase_AS"/>
</dbReference>
<feature type="active site" description="For OMPdecase activity" evidence="14">
    <location>
        <position position="318"/>
    </location>
</feature>
<feature type="binding site" evidence="15">
    <location>
        <position position="260"/>
    </location>
    <ligand>
        <name>substrate</name>
    </ligand>
</feature>
<evidence type="ECO:0000256" key="7">
    <source>
        <dbReference type="ARBA" id="ARBA00015047"/>
    </source>
</evidence>
<dbReference type="FunFam" id="3.20.20.70:FF:000114">
    <property type="entry name" value="Decarboxylase,orotidine phosphate"/>
    <property type="match status" value="1"/>
</dbReference>
<dbReference type="InterPro" id="IPR001754">
    <property type="entry name" value="OMPdeCOase_dom"/>
</dbReference>
<evidence type="ECO:0000256" key="11">
    <source>
        <dbReference type="ARBA" id="ARBA00022975"/>
    </source>
</evidence>
<evidence type="ECO:0000256" key="8">
    <source>
        <dbReference type="ARBA" id="ARBA00022676"/>
    </source>
</evidence>
<evidence type="ECO:0000256" key="14">
    <source>
        <dbReference type="PIRSR" id="PIRSR614732-1"/>
    </source>
</evidence>
<comment type="pathway">
    <text evidence="2">Pyrimidine metabolism; UMP biosynthesis via de novo pathway; UMP from orotate: step 1/2.</text>
</comment>
<reference evidence="17" key="1">
    <citation type="submission" date="2022-12" db="EMBL/GenBank/DDBJ databases">
        <title>Genome assemblies of Blomia tropicalis.</title>
        <authorList>
            <person name="Cui Y."/>
        </authorList>
    </citation>
    <scope>NUCLEOTIDE SEQUENCE</scope>
    <source>
        <tissue evidence="17">Adult mites</tissue>
    </source>
</reference>
<dbReference type="Gene3D" id="3.40.50.2020">
    <property type="match status" value="1"/>
</dbReference>
<evidence type="ECO:0000256" key="12">
    <source>
        <dbReference type="ARBA" id="ARBA00023239"/>
    </source>
</evidence>
<keyword evidence="11" id="KW-0665">Pyrimidine biosynthesis</keyword>
<comment type="similarity">
    <text evidence="4">In the C-terminal section; belongs to the OMP decarboxylase family.</text>
</comment>
<feature type="binding site" evidence="15">
    <location>
        <position position="282"/>
    </location>
    <ligand>
        <name>substrate</name>
    </ligand>
</feature>
<dbReference type="SMART" id="SM00934">
    <property type="entry name" value="OMPdecase"/>
    <property type="match status" value="1"/>
</dbReference>
<dbReference type="CDD" id="cd06223">
    <property type="entry name" value="PRTases_typeI"/>
    <property type="match status" value="1"/>
</dbReference>
<dbReference type="EC" id="4.1.1.23" evidence="6"/>
<evidence type="ECO:0000256" key="3">
    <source>
        <dbReference type="ARBA" id="ARBA00006221"/>
    </source>
</evidence>
<keyword evidence="13" id="KW-0511">Multifunctional enzyme</keyword>
<evidence type="ECO:0000256" key="10">
    <source>
        <dbReference type="ARBA" id="ARBA00022793"/>
    </source>
</evidence>
<feature type="binding site" evidence="15">
    <location>
        <position position="375"/>
    </location>
    <ligand>
        <name>substrate</name>
    </ligand>
</feature>
<dbReference type="GO" id="GO:0004588">
    <property type="term" value="F:orotate phosphoribosyltransferase activity"/>
    <property type="evidence" value="ECO:0007669"/>
    <property type="project" value="UniProtKB-EC"/>
</dbReference>
<sequence>MSQLSETQRSIIRRLFECNALKFGKFTLKSGIESPIYIDLRVIISQPDLLVDICAEIQRVITENVKQYDLICGVPYTALTLATCISAQYNSPMVMRRKEAKNYGTKQMLEGIYHSGQRALVIEDLISSGTSILETVLVLEASGLKVSDAIVFIDREQEGVANLVEYGIVVHSVLKLSHMMDFLHNEGHLTDELHHEAMEWIKTRACKITQTVKNEVQLAKQSTIRNLGYHDRSKLCKHPLSRQLFELMDSKQSNLCVSADLTRTDDILQLAKLIGPSIVLFKTHVDIIEDYTMDFVEKLTQIAVDNHFLLFEDRKFADIGSTVTNQYSKGMFHIADWAHIINAHISPGPGIVAALKQEANKQSQSRACILIAQLSTEGNLVPAEYSREAYKMAIDNTDFVIGFISQRKVTMDPTLLCITPGVKIISDDSTGDGLGQRYKSPEDAIMKHGADIIVVGRGIISKLNQPDELVATAELYRKRGYDAYLNTL</sequence>
<dbReference type="AlphaFoldDB" id="A0A9Q0MEU5"/>
<comment type="similarity">
    <text evidence="3">In the N-terminal section; belongs to the purine/pyrimidine phosphoribosyltransferase family.</text>
</comment>
<evidence type="ECO:0000256" key="4">
    <source>
        <dbReference type="ARBA" id="ARBA00009769"/>
    </source>
</evidence>
<dbReference type="Gene3D" id="3.20.20.70">
    <property type="entry name" value="Aldolase class I"/>
    <property type="match status" value="1"/>
</dbReference>
<dbReference type="PANTHER" id="PTHR19278:SF9">
    <property type="entry name" value="URIDINE 5'-MONOPHOSPHATE SYNTHASE"/>
    <property type="match status" value="1"/>
</dbReference>
<dbReference type="InterPro" id="IPR013785">
    <property type="entry name" value="Aldolase_TIM"/>
</dbReference>
<evidence type="ECO:0000259" key="16">
    <source>
        <dbReference type="SMART" id="SM00934"/>
    </source>
</evidence>
<dbReference type="GO" id="GO:0004590">
    <property type="term" value="F:orotidine-5'-phosphate decarboxylase activity"/>
    <property type="evidence" value="ECO:0007669"/>
    <property type="project" value="UniProtKB-EC"/>
</dbReference>
<keyword evidence="9" id="KW-0808">Transferase</keyword>
<feature type="active site" description="For OMPdecase activity" evidence="14">
    <location>
        <position position="313"/>
    </location>
</feature>
<dbReference type="FunFam" id="3.40.50.2020:FF:000025">
    <property type="entry name" value="Uridine monophosphate synthetase"/>
    <property type="match status" value="1"/>
</dbReference>
<accession>A0A9Q0MEU5</accession>
<dbReference type="InterPro" id="IPR023031">
    <property type="entry name" value="OPRT"/>
</dbReference>
<dbReference type="NCBIfam" id="TIGR01740">
    <property type="entry name" value="pyrF"/>
    <property type="match status" value="1"/>
</dbReference>
<keyword evidence="18" id="KW-1185">Reference proteome</keyword>
<feature type="binding site" evidence="15">
    <location>
        <position position="436"/>
    </location>
    <ligand>
        <name>substrate</name>
    </ligand>
</feature>
<name>A0A9Q0MEU5_BLOTA</name>
<feature type="domain" description="Orotidine 5'-phosphate decarboxylase" evidence="16">
    <location>
        <begin position="254"/>
        <end position="472"/>
    </location>
</feature>
<dbReference type="Proteomes" id="UP001142055">
    <property type="component" value="Chromosome 1"/>
</dbReference>
<evidence type="ECO:0000256" key="2">
    <source>
        <dbReference type="ARBA" id="ARBA00004889"/>
    </source>
</evidence>
<organism evidence="17 18">
    <name type="scientific">Blomia tropicalis</name>
    <name type="common">Mite</name>
    <dbReference type="NCBI Taxonomy" id="40697"/>
    <lineage>
        <taxon>Eukaryota</taxon>
        <taxon>Metazoa</taxon>
        <taxon>Ecdysozoa</taxon>
        <taxon>Arthropoda</taxon>
        <taxon>Chelicerata</taxon>
        <taxon>Arachnida</taxon>
        <taxon>Acari</taxon>
        <taxon>Acariformes</taxon>
        <taxon>Sarcoptiformes</taxon>
        <taxon>Astigmata</taxon>
        <taxon>Glycyphagoidea</taxon>
        <taxon>Echimyopodidae</taxon>
        <taxon>Blomia</taxon>
    </lineage>
</organism>
<dbReference type="PANTHER" id="PTHR19278">
    <property type="entry name" value="OROTATE PHOSPHORIBOSYLTRANSFERASE"/>
    <property type="match status" value="1"/>
</dbReference>
<dbReference type="EMBL" id="JAPWDV010000001">
    <property type="protein sequence ID" value="KAJ6224550.1"/>
    <property type="molecule type" value="Genomic_DNA"/>
</dbReference>
<dbReference type="GO" id="GO:0044205">
    <property type="term" value="P:'de novo' UMP biosynthetic process"/>
    <property type="evidence" value="ECO:0007669"/>
    <property type="project" value="InterPro"/>
</dbReference>
<dbReference type="HAMAP" id="MF_01208">
    <property type="entry name" value="PyrE"/>
    <property type="match status" value="1"/>
</dbReference>
<feature type="binding site" evidence="15">
    <location>
        <position position="457"/>
    </location>
    <ligand>
        <name>substrate</name>
    </ligand>
</feature>
<protein>
    <recommendedName>
        <fullName evidence="7">Uridine 5'-monophosphate synthase</fullName>
        <ecNumber evidence="5">2.4.2.10</ecNumber>
        <ecNumber evidence="6">4.1.1.23</ecNumber>
    </recommendedName>
</protein>
<keyword evidence="10" id="KW-0210">Decarboxylase</keyword>
<dbReference type="InterPro" id="IPR004467">
    <property type="entry name" value="Or_phspho_trans_dom"/>
</dbReference>
<keyword evidence="12" id="KW-0456">Lyase</keyword>
<dbReference type="InterPro" id="IPR011060">
    <property type="entry name" value="RibuloseP-bd_barrel"/>
</dbReference>
<evidence type="ECO:0000256" key="6">
    <source>
        <dbReference type="ARBA" id="ARBA00012321"/>
    </source>
</evidence>
<evidence type="ECO:0000256" key="9">
    <source>
        <dbReference type="ARBA" id="ARBA00022679"/>
    </source>
</evidence>
<dbReference type="NCBIfam" id="TIGR00336">
    <property type="entry name" value="pyrE"/>
    <property type="match status" value="1"/>
</dbReference>
<dbReference type="OMA" id="SAKHVCG"/>
<proteinExistence type="inferred from homology"/>
<evidence type="ECO:0000256" key="1">
    <source>
        <dbReference type="ARBA" id="ARBA00004861"/>
    </source>
</evidence>
<gene>
    <name evidence="17" type="ORF">RDWZM_003095</name>
</gene>
<dbReference type="PROSITE" id="PS00156">
    <property type="entry name" value="OMPDECASE"/>
    <property type="match status" value="1"/>
</dbReference>
<dbReference type="InterPro" id="IPR000836">
    <property type="entry name" value="PRTase_dom"/>
</dbReference>
<dbReference type="InterPro" id="IPR029057">
    <property type="entry name" value="PRTase-like"/>
</dbReference>